<dbReference type="Gene3D" id="2.40.30.10">
    <property type="entry name" value="Translation factors"/>
    <property type="match status" value="1"/>
</dbReference>
<dbReference type="Pfam" id="PF10418">
    <property type="entry name" value="DHODB_Fe-S_bind"/>
    <property type="match status" value="1"/>
</dbReference>
<dbReference type="eggNOG" id="COG0543">
    <property type="taxonomic scope" value="Bacteria"/>
</dbReference>
<feature type="binding site" evidence="11 13">
    <location>
        <position position="235"/>
    </location>
    <ligand>
        <name>[2Fe-2S] cluster</name>
        <dbReference type="ChEBI" id="CHEBI:190135"/>
    </ligand>
</feature>
<evidence type="ECO:0000256" key="9">
    <source>
        <dbReference type="ARBA" id="ARBA00023004"/>
    </source>
</evidence>
<dbReference type="GO" id="GO:0044205">
    <property type="term" value="P:'de novo' UMP biosynthetic process"/>
    <property type="evidence" value="ECO:0007669"/>
    <property type="project" value="UniProtKB-UniRule"/>
</dbReference>
<feature type="binding site" evidence="11 13">
    <location>
        <position position="238"/>
    </location>
    <ligand>
        <name>[2Fe-2S] cluster</name>
        <dbReference type="ChEBI" id="CHEBI:190135"/>
    </ligand>
</feature>
<reference evidence="15 16" key="1">
    <citation type="journal article" date="2010" name="PLoS ONE">
        <title>The glycobiome of the rumen bacterium Butyrivibrio proteoclasticus B316(T) highlights adaptation to a polysaccharide-rich environment.</title>
        <authorList>
            <person name="Kelly W.J."/>
            <person name="Leahy S.C."/>
            <person name="Altermann E."/>
            <person name="Yeoman C.J."/>
            <person name="Dunne J.C."/>
            <person name="Kong Z."/>
            <person name="Pacheco D.M."/>
            <person name="Li D."/>
            <person name="Noel S.J."/>
            <person name="Moon C.D."/>
            <person name="Cookson A.L."/>
            <person name="Attwood G.T."/>
        </authorList>
    </citation>
    <scope>NUCLEOTIDE SEQUENCE [LARGE SCALE GENOMIC DNA]</scope>
    <source>
        <strain evidence="16">ATCC 51982 / DSM 14932 / B316</strain>
    </source>
</reference>
<feature type="binding site" evidence="11 13">
    <location>
        <position position="257"/>
    </location>
    <ligand>
        <name>[2Fe-2S] cluster</name>
        <dbReference type="ChEBI" id="CHEBI:190135"/>
    </ligand>
</feature>
<dbReference type="PIRSF" id="PIRSF006816">
    <property type="entry name" value="Cyc3_hyd_g"/>
    <property type="match status" value="1"/>
</dbReference>
<dbReference type="Gene3D" id="3.40.50.80">
    <property type="entry name" value="Nucleotide-binding domain of ferredoxin-NADP reductase (FNR) module"/>
    <property type="match status" value="1"/>
</dbReference>
<dbReference type="InterPro" id="IPR012165">
    <property type="entry name" value="Cyt_c3_hydrogenase_gsu"/>
</dbReference>
<evidence type="ECO:0000256" key="12">
    <source>
        <dbReference type="PIRSR" id="PIRSR006816-1"/>
    </source>
</evidence>
<keyword evidence="10 11" id="KW-0411">Iron-sulfur</keyword>
<feature type="binding site" evidence="11 13">
    <location>
        <position position="230"/>
    </location>
    <ligand>
        <name>[2Fe-2S] cluster</name>
        <dbReference type="ChEBI" id="CHEBI:190135"/>
    </ligand>
</feature>
<dbReference type="HOGENOM" id="CLU_003827_1_2_9"/>
<dbReference type="EMBL" id="CP001810">
    <property type="protein sequence ID" value="ADL35520.1"/>
    <property type="molecule type" value="Genomic_DNA"/>
</dbReference>
<keyword evidence="4 11" id="KW-0001">2Fe-2S</keyword>
<keyword evidence="3 11" id="KW-0285">Flavoprotein</keyword>
<keyword evidence="7 11" id="KW-0665">Pyrimidine biosynthesis</keyword>
<dbReference type="GO" id="GO:0016491">
    <property type="term" value="F:oxidoreductase activity"/>
    <property type="evidence" value="ECO:0007669"/>
    <property type="project" value="InterPro"/>
</dbReference>
<dbReference type="InterPro" id="IPR050353">
    <property type="entry name" value="PyrK_electron_transfer"/>
</dbReference>
<dbReference type="SUPFAM" id="SSF63380">
    <property type="entry name" value="Riboflavin synthase domain-like"/>
    <property type="match status" value="1"/>
</dbReference>
<evidence type="ECO:0000256" key="7">
    <source>
        <dbReference type="ARBA" id="ARBA00022975"/>
    </source>
</evidence>
<dbReference type="InterPro" id="IPR019480">
    <property type="entry name" value="Dihydroorotate_DH_Fe-S-bd"/>
</dbReference>
<evidence type="ECO:0000256" key="2">
    <source>
        <dbReference type="ARBA" id="ARBA00022448"/>
    </source>
</evidence>
<comment type="cofactor">
    <cofactor evidence="11">
        <name>[2Fe-2S] cluster</name>
        <dbReference type="ChEBI" id="CHEBI:190135"/>
    </cofactor>
    <text evidence="11">Binds 1 [2Fe-2S] cluster per subunit.</text>
</comment>
<keyword evidence="8 11" id="KW-0249">Electron transport</keyword>
<dbReference type="PANTHER" id="PTHR43513">
    <property type="entry name" value="DIHYDROOROTATE DEHYDROGENASE B (NAD(+)), ELECTRON TRANSFER SUBUNIT"/>
    <property type="match status" value="1"/>
</dbReference>
<dbReference type="CDD" id="cd06218">
    <property type="entry name" value="DHOD_e_trans"/>
    <property type="match status" value="1"/>
</dbReference>
<evidence type="ECO:0000256" key="4">
    <source>
        <dbReference type="ARBA" id="ARBA00022714"/>
    </source>
</evidence>
<gene>
    <name evidence="11" type="primary">pyrK</name>
    <name evidence="15" type="ordered locus">bpr_I2789</name>
</gene>
<dbReference type="UniPathway" id="UPA00070">
    <property type="reaction ID" value="UER00945"/>
</dbReference>
<comment type="similarity">
    <text evidence="1 11">Belongs to the PyrK family.</text>
</comment>
<accession>E0RZV4</accession>
<dbReference type="GO" id="GO:0009055">
    <property type="term" value="F:electron transfer activity"/>
    <property type="evidence" value="ECO:0007669"/>
    <property type="project" value="UniProtKB-UniRule"/>
</dbReference>
<dbReference type="PANTHER" id="PTHR43513:SF3">
    <property type="entry name" value="DIHYDROOROTATE DEHYDROGENASE B (NAD(+)), ELECTRON TRANSFER SUBUNIT-RELATED"/>
    <property type="match status" value="1"/>
</dbReference>
<keyword evidence="5 11" id="KW-0479">Metal-binding</keyword>
<evidence type="ECO:0000256" key="5">
    <source>
        <dbReference type="ARBA" id="ARBA00022723"/>
    </source>
</evidence>
<feature type="binding site" evidence="11 12">
    <location>
        <begin position="53"/>
        <end position="56"/>
    </location>
    <ligand>
        <name>FAD</name>
        <dbReference type="ChEBI" id="CHEBI:57692"/>
    </ligand>
</feature>
<dbReference type="InterPro" id="IPR039261">
    <property type="entry name" value="FNR_nucleotide-bd"/>
</dbReference>
<organism evidence="15 16">
    <name type="scientific">Butyrivibrio proteoclasticus (strain ATCC 51982 / DSM 14932 / B316)</name>
    <name type="common">Clostridium proteoclasticum</name>
    <dbReference type="NCBI Taxonomy" id="515622"/>
    <lineage>
        <taxon>Bacteria</taxon>
        <taxon>Bacillati</taxon>
        <taxon>Bacillota</taxon>
        <taxon>Clostridia</taxon>
        <taxon>Lachnospirales</taxon>
        <taxon>Lachnospiraceae</taxon>
        <taxon>Butyrivibrio</taxon>
    </lineage>
</organism>
<evidence type="ECO:0000256" key="8">
    <source>
        <dbReference type="ARBA" id="ARBA00022982"/>
    </source>
</evidence>
<comment type="function">
    <text evidence="11">Responsible for channeling the electrons from the oxidation of dihydroorotate from the FMN redox center in the PyrD type B subunit to the ultimate electron acceptor NAD(+).</text>
</comment>
<proteinExistence type="inferred from homology"/>
<dbReference type="InterPro" id="IPR037117">
    <property type="entry name" value="Dihydroorotate_DH_ele_sf"/>
</dbReference>
<dbReference type="Proteomes" id="UP000001299">
    <property type="component" value="Chromosome 1"/>
</dbReference>
<dbReference type="AlphaFoldDB" id="E0RZV4"/>
<evidence type="ECO:0000256" key="10">
    <source>
        <dbReference type="ARBA" id="ARBA00023014"/>
    </source>
</evidence>
<dbReference type="PROSITE" id="PS51384">
    <property type="entry name" value="FAD_FR"/>
    <property type="match status" value="1"/>
</dbReference>
<protein>
    <recommendedName>
        <fullName evidence="11">Dihydroorotate dehydrogenase B (NAD(+)), electron transfer subunit</fullName>
    </recommendedName>
    <alternativeName>
        <fullName evidence="11">Dihydroorotate oxidase B, electron transfer subunit</fullName>
    </alternativeName>
</protein>
<comment type="subunit">
    <text evidence="11">Heterotetramer of 2 PyrK and 2 PyrD type B subunits.</text>
</comment>
<dbReference type="RefSeq" id="WP_013282173.1">
    <property type="nucleotide sequence ID" value="NC_014387.1"/>
</dbReference>
<dbReference type="KEGG" id="bpb:bpr_I2789"/>
<dbReference type="GO" id="GO:0050660">
    <property type="term" value="F:flavin adenine dinucleotide binding"/>
    <property type="evidence" value="ECO:0007669"/>
    <property type="project" value="InterPro"/>
</dbReference>
<keyword evidence="2 11" id="KW-0813">Transport</keyword>
<comment type="cofactor">
    <cofactor evidence="13">
        <name>[2Fe-2S] cluster</name>
        <dbReference type="ChEBI" id="CHEBI:190135"/>
    </cofactor>
    <text evidence="13">Binds 1 [2Fe-2S] cluster per subunit.</text>
</comment>
<evidence type="ECO:0000256" key="11">
    <source>
        <dbReference type="HAMAP-Rule" id="MF_01211"/>
    </source>
</evidence>
<comment type="cofactor">
    <cofactor evidence="11 12">
        <name>FAD</name>
        <dbReference type="ChEBI" id="CHEBI:57692"/>
    </cofactor>
    <text evidence="11 12">Binds 1 FAD per subunit.</text>
</comment>
<dbReference type="HAMAP" id="MF_01211">
    <property type="entry name" value="DHODB_Fe_S_bind"/>
    <property type="match status" value="1"/>
</dbReference>
<evidence type="ECO:0000256" key="3">
    <source>
        <dbReference type="ARBA" id="ARBA00022630"/>
    </source>
</evidence>
<feature type="binding site" evidence="11 12">
    <location>
        <begin position="77"/>
        <end position="78"/>
    </location>
    <ligand>
        <name>FAD</name>
        <dbReference type="ChEBI" id="CHEBI:57692"/>
    </ligand>
</feature>
<dbReference type="GO" id="GO:0046872">
    <property type="term" value="F:metal ion binding"/>
    <property type="evidence" value="ECO:0007669"/>
    <property type="project" value="UniProtKB-KW"/>
</dbReference>
<keyword evidence="9 11" id="KW-0408">Iron</keyword>
<keyword evidence="6 11" id="KW-0274">FAD</keyword>
<evidence type="ECO:0000259" key="14">
    <source>
        <dbReference type="PROSITE" id="PS51384"/>
    </source>
</evidence>
<comment type="pathway">
    <text evidence="11">Pyrimidine metabolism; UMP biosynthesis via de novo pathway; orotate from (S)-dihydroorotate (NAD(+) route): step 1/1.</text>
</comment>
<dbReference type="InterPro" id="IPR017938">
    <property type="entry name" value="Riboflavin_synthase-like_b-brl"/>
</dbReference>
<dbReference type="GO" id="GO:0051537">
    <property type="term" value="F:2 iron, 2 sulfur cluster binding"/>
    <property type="evidence" value="ECO:0007669"/>
    <property type="project" value="UniProtKB-KW"/>
</dbReference>
<dbReference type="InterPro" id="IPR017927">
    <property type="entry name" value="FAD-bd_FR_type"/>
</dbReference>
<dbReference type="STRING" id="515622.bpr_I2789"/>
<keyword evidence="16" id="KW-1185">Reference proteome</keyword>
<name>E0RZV4_BUTPB</name>
<evidence type="ECO:0000256" key="13">
    <source>
        <dbReference type="PIRSR" id="PIRSR006816-2"/>
    </source>
</evidence>
<evidence type="ECO:0000313" key="15">
    <source>
        <dbReference type="EMBL" id="ADL35520.1"/>
    </source>
</evidence>
<evidence type="ECO:0000256" key="6">
    <source>
        <dbReference type="ARBA" id="ARBA00022827"/>
    </source>
</evidence>
<dbReference type="SUPFAM" id="SSF52343">
    <property type="entry name" value="Ferredoxin reductase-like, C-terminal NADP-linked domain"/>
    <property type="match status" value="1"/>
</dbReference>
<feature type="domain" description="FAD-binding FR-type" evidence="14">
    <location>
        <begin position="4"/>
        <end position="102"/>
    </location>
</feature>
<dbReference type="Gene3D" id="2.10.240.10">
    <property type="entry name" value="Dihydroorotate dehydrogenase, electron transfer subunit"/>
    <property type="match status" value="1"/>
</dbReference>
<dbReference type="InterPro" id="IPR023455">
    <property type="entry name" value="Dihydroorotate_DHASE_ETsu"/>
</dbReference>
<evidence type="ECO:0000313" key="16">
    <source>
        <dbReference type="Proteomes" id="UP000001299"/>
    </source>
</evidence>
<evidence type="ECO:0000256" key="1">
    <source>
        <dbReference type="ARBA" id="ARBA00006422"/>
    </source>
</evidence>
<feature type="binding site" evidence="11 12">
    <location>
        <begin position="70"/>
        <end position="72"/>
    </location>
    <ligand>
        <name>FAD</name>
        <dbReference type="ChEBI" id="CHEBI:57692"/>
    </ligand>
</feature>
<sequence>MGRKEKTEAKVLSQSLLAEGIYDLWLETDLAKDAHPGQFVGVYPTNKSTLLPRPISICEIDRDRSAIRLVYRVVGSGTAEFALYQPGDYMMILGILGNGFPLDKAAGKRVVVMGGGIGVPPLLQTAKELSGKCDDTAENVTAASVTAVMGYRNQETFLSEDFEKYSDLVIATEDGSVGTKGNVIDAMREQNVTCDVIFACGPMPMLRAIKAYADEKKIKAYISLEERMACGVGACLGCICKTKEIDHHSYVHNTRICTDGPVFDADDIEF</sequence>